<name>A0ABW4G2K6_9ACTN</name>
<evidence type="ECO:0000313" key="9">
    <source>
        <dbReference type="Proteomes" id="UP001597097"/>
    </source>
</evidence>
<keyword evidence="4" id="KW-0238">DNA-binding</keyword>
<evidence type="ECO:0000313" key="8">
    <source>
        <dbReference type="EMBL" id="MFD1536965.1"/>
    </source>
</evidence>
<evidence type="ECO:0000259" key="6">
    <source>
        <dbReference type="Pfam" id="PF04542"/>
    </source>
</evidence>
<evidence type="ECO:0000256" key="2">
    <source>
        <dbReference type="ARBA" id="ARBA00023015"/>
    </source>
</evidence>
<dbReference type="InterPro" id="IPR013249">
    <property type="entry name" value="RNA_pol_sigma70_r4_t2"/>
</dbReference>
<evidence type="ECO:0000256" key="5">
    <source>
        <dbReference type="ARBA" id="ARBA00023163"/>
    </source>
</evidence>
<dbReference type="Gene3D" id="1.10.10.10">
    <property type="entry name" value="Winged helix-like DNA-binding domain superfamily/Winged helix DNA-binding domain"/>
    <property type="match status" value="1"/>
</dbReference>
<comment type="similarity">
    <text evidence="1">Belongs to the sigma-70 factor family. ECF subfamily.</text>
</comment>
<dbReference type="EMBL" id="JBHUCM010000007">
    <property type="protein sequence ID" value="MFD1536965.1"/>
    <property type="molecule type" value="Genomic_DNA"/>
</dbReference>
<feature type="domain" description="RNA polymerase sigma factor 70 region 4 type 2" evidence="7">
    <location>
        <begin position="102"/>
        <end position="153"/>
    </location>
</feature>
<dbReference type="Proteomes" id="UP001597097">
    <property type="component" value="Unassembled WGS sequence"/>
</dbReference>
<feature type="domain" description="RNA polymerase sigma-70 region 2" evidence="6">
    <location>
        <begin position="17"/>
        <end position="78"/>
    </location>
</feature>
<dbReference type="NCBIfam" id="TIGR02937">
    <property type="entry name" value="sigma70-ECF"/>
    <property type="match status" value="1"/>
</dbReference>
<dbReference type="InterPro" id="IPR014284">
    <property type="entry name" value="RNA_pol_sigma-70_dom"/>
</dbReference>
<proteinExistence type="inferred from homology"/>
<dbReference type="InterPro" id="IPR039425">
    <property type="entry name" value="RNA_pol_sigma-70-like"/>
</dbReference>
<dbReference type="PANTHER" id="PTHR43133">
    <property type="entry name" value="RNA POLYMERASE ECF-TYPE SIGMA FACTO"/>
    <property type="match status" value="1"/>
</dbReference>
<dbReference type="RefSeq" id="WP_308126833.1">
    <property type="nucleotide sequence ID" value="NZ_JAHKRM010000003.1"/>
</dbReference>
<keyword evidence="3" id="KW-0731">Sigma factor</keyword>
<dbReference type="SUPFAM" id="SSF88659">
    <property type="entry name" value="Sigma3 and sigma4 domains of RNA polymerase sigma factors"/>
    <property type="match status" value="1"/>
</dbReference>
<reference evidence="9" key="1">
    <citation type="journal article" date="2019" name="Int. J. Syst. Evol. Microbiol.">
        <title>The Global Catalogue of Microorganisms (GCM) 10K type strain sequencing project: providing services to taxonomists for standard genome sequencing and annotation.</title>
        <authorList>
            <consortium name="The Broad Institute Genomics Platform"/>
            <consortium name="The Broad Institute Genome Sequencing Center for Infectious Disease"/>
            <person name="Wu L."/>
            <person name="Ma J."/>
        </authorList>
    </citation>
    <scope>NUCLEOTIDE SEQUENCE [LARGE SCALE GENOMIC DNA]</scope>
    <source>
        <strain evidence="9">CGMCC 1.15399</strain>
    </source>
</reference>
<dbReference type="InterPro" id="IPR036388">
    <property type="entry name" value="WH-like_DNA-bd_sf"/>
</dbReference>
<dbReference type="Pfam" id="PF04542">
    <property type="entry name" value="Sigma70_r2"/>
    <property type="match status" value="1"/>
</dbReference>
<evidence type="ECO:0000259" key="7">
    <source>
        <dbReference type="Pfam" id="PF08281"/>
    </source>
</evidence>
<organism evidence="8 9">
    <name type="scientific">Nonomuraea guangzhouensis</name>
    <dbReference type="NCBI Taxonomy" id="1291555"/>
    <lineage>
        <taxon>Bacteria</taxon>
        <taxon>Bacillati</taxon>
        <taxon>Actinomycetota</taxon>
        <taxon>Actinomycetes</taxon>
        <taxon>Streptosporangiales</taxon>
        <taxon>Streptosporangiaceae</taxon>
        <taxon>Nonomuraea</taxon>
    </lineage>
</organism>
<dbReference type="PANTHER" id="PTHR43133:SF50">
    <property type="entry name" value="ECF RNA POLYMERASE SIGMA FACTOR SIGM"/>
    <property type="match status" value="1"/>
</dbReference>
<protein>
    <submittedName>
        <fullName evidence="8">SigE family RNA polymerase sigma factor</fullName>
    </submittedName>
</protein>
<evidence type="ECO:0000256" key="1">
    <source>
        <dbReference type="ARBA" id="ARBA00010641"/>
    </source>
</evidence>
<dbReference type="InterPro" id="IPR014325">
    <property type="entry name" value="RNA_pol_sigma-E_actinobac"/>
</dbReference>
<dbReference type="InterPro" id="IPR007627">
    <property type="entry name" value="RNA_pol_sigma70_r2"/>
</dbReference>
<accession>A0ABW4G2K6</accession>
<dbReference type="CDD" id="cd06171">
    <property type="entry name" value="Sigma70_r4"/>
    <property type="match status" value="1"/>
</dbReference>
<sequence length="175" mass="19895">MIGDPAGRRAFDEFVAARSPAFIRLAYLLTAGDQHAAEDLLQTSLAKMALKWHKIDDPAAYLRQMMYRQQISWWRRRREYVVADLPERPGADTTHDVELKIMIQDALGKLTSKQRAVLVLRYFEDLSESTVAATLGCSIGTVRSTAHRALARLLQLCPELHDLYLHSTFTARKEP</sequence>
<dbReference type="Pfam" id="PF08281">
    <property type="entry name" value="Sigma70_r4_2"/>
    <property type="match status" value="1"/>
</dbReference>
<keyword evidence="2" id="KW-0805">Transcription regulation</keyword>
<dbReference type="InterPro" id="IPR013324">
    <property type="entry name" value="RNA_pol_sigma_r3/r4-like"/>
</dbReference>
<evidence type="ECO:0000256" key="4">
    <source>
        <dbReference type="ARBA" id="ARBA00023125"/>
    </source>
</evidence>
<dbReference type="SUPFAM" id="SSF88946">
    <property type="entry name" value="Sigma2 domain of RNA polymerase sigma factors"/>
    <property type="match status" value="1"/>
</dbReference>
<dbReference type="Gene3D" id="1.10.1740.10">
    <property type="match status" value="1"/>
</dbReference>
<dbReference type="NCBIfam" id="TIGR02983">
    <property type="entry name" value="SigE-fam_strep"/>
    <property type="match status" value="1"/>
</dbReference>
<gene>
    <name evidence="8" type="ORF">ACFSJ0_07970</name>
</gene>
<evidence type="ECO:0000256" key="3">
    <source>
        <dbReference type="ARBA" id="ARBA00023082"/>
    </source>
</evidence>
<keyword evidence="9" id="KW-1185">Reference proteome</keyword>
<dbReference type="InterPro" id="IPR013325">
    <property type="entry name" value="RNA_pol_sigma_r2"/>
</dbReference>
<keyword evidence="5" id="KW-0804">Transcription</keyword>
<comment type="caution">
    <text evidence="8">The sequence shown here is derived from an EMBL/GenBank/DDBJ whole genome shotgun (WGS) entry which is preliminary data.</text>
</comment>